<dbReference type="PANTHER" id="PTHR30441">
    <property type="entry name" value="DUF748 DOMAIN-CONTAINING PROTEIN"/>
    <property type="match status" value="1"/>
</dbReference>
<evidence type="ECO:0000313" key="8">
    <source>
        <dbReference type="EMBL" id="WDF69843.1"/>
    </source>
</evidence>
<evidence type="ECO:0000256" key="4">
    <source>
        <dbReference type="ARBA" id="ARBA00023136"/>
    </source>
</evidence>
<keyword evidence="9" id="KW-1185">Reference proteome</keyword>
<proteinExistence type="predicted"/>
<gene>
    <name evidence="8" type="ORF">PQ465_05570</name>
</gene>
<accession>A0ABY7WJS1</accession>
<feature type="domain" description="Translocation and assembly module TamB C-terminal" evidence="7">
    <location>
        <begin position="1273"/>
        <end position="1712"/>
    </location>
</feature>
<dbReference type="Pfam" id="PF04357">
    <property type="entry name" value="TamB"/>
    <property type="match status" value="1"/>
</dbReference>
<evidence type="ECO:0000256" key="5">
    <source>
        <dbReference type="SAM" id="MobiDB-lite"/>
    </source>
</evidence>
<comment type="subcellular location">
    <subcellularLocation>
        <location evidence="1">Membrane</location>
        <topology evidence="1">Single-pass membrane protein</topology>
    </subcellularLocation>
</comment>
<keyword evidence="2 6" id="KW-0812">Transmembrane</keyword>
<dbReference type="RefSeq" id="WP_274268553.1">
    <property type="nucleotide sequence ID" value="NZ_CP117880.1"/>
</dbReference>
<feature type="compositionally biased region" description="Basic and acidic residues" evidence="5">
    <location>
        <begin position="1786"/>
        <end position="1799"/>
    </location>
</feature>
<feature type="region of interest" description="Disordered" evidence="5">
    <location>
        <begin position="1786"/>
        <end position="1848"/>
    </location>
</feature>
<dbReference type="Proteomes" id="UP001221558">
    <property type="component" value="Chromosome"/>
</dbReference>
<protein>
    <submittedName>
        <fullName evidence="8">Translocation/assembly module TamB</fullName>
    </submittedName>
</protein>
<evidence type="ECO:0000256" key="6">
    <source>
        <dbReference type="SAM" id="Phobius"/>
    </source>
</evidence>
<dbReference type="InterPro" id="IPR052894">
    <property type="entry name" value="AsmA-related"/>
</dbReference>
<sequence>MIKLNYNFNPANWKDLGKANDRAVKLKFAGKYILIYINFLSTNHAAVKLIQHQVNIYVCITFLNYIFIHWITSSNNYFALNRFGRIALKTILWIIGSVIALILLIIFLIRIPAVQNYVVGKVTNYLENKIGTPVSIGYVNITFPKKLVLENVYFEDQSKDTLIAGEKLLVDINMLKLLKNTVEIEELELEGITAKISRTLPDSSFNFDYIMQAFSSEKESTPTADSTSALVFNIEDVLFKRIHFVYNDEVIGTRADIRLNHFDTRVKKFELTNNMAFSMPDVKIDGLTAIVNQWQVVSENEAPSVADFGITDSTAQQTSLLPDVEIKNIDLSNILVQYQDASSAMDTKFDIKQLTASIKELDLNKEIVRLEEVALDESDSQILFGKTNKPAVAAPVSDSTATANSSMNWVVSADRLVINKTNVWFKDDNQPRMKGFDYGNIKITNFLGDLEDLYYSADSISGSLKNLTMKDHSGFTVKKLEADFVYGSKGAEIKNLLAQTPYTTIRDYVKITYPSLDAISTNPNLVNIDAKIRKTTIDMRDIRYFVPDLDTMAVMKPLLARSFYIDGSVSGRLDDLTIPNIEFRTLDRTQLQASAVIKGLPDMEKLFIDLKLKKFTTGRRDIERLISKSMLPDSIQLPNAISLSGTFKGGLAGFNTNMSLITDQGNATVNGKVKMGRDTTYDAYVAIDNFNIGNLLGQDSVLGMLSVEAKVAGTGINPKNMNATVEGNLNQLDAMGYTYRNIKMDVQAANGDIAGKINSPDPNVQFNLDFAADMRETYPKVQATLMIDSVNLKNLKLMEQDFRYHGKVTVDLETADPDFLNGSILVSNSSIAYENDRYTLDSIALTAAADTNRNTLILRSEFLNAHLVGKYKLTELGTSIQDIVHMYYNPSGTPPSTVQYAAQRFEFSATINHSRFIRDFVPELEEMRDVTLDGTFNSESKSIMAKLIAPKILYNGMLIENVSVDMTTLDSTLYYSALINRIKVNTIELINTTISGDVIENNVNFGMWIRDKQSKPQYHLGAKMIADNNNFLFSLKEDGLMLNYESWNVTPNNQIAFGDAGVLVRDFILRNEGQELSVQSQDSTFNSPIAVNFNNFRIETISRMVDAENLDLGGGINGTATISRLESSPVFVSDLMINEFAFAKQQVGDISIKVNNERENTFAAEIGITGNGNEVQLLGTFMSPPEGDAQINATLELKPMMMKTLEAFSLGNLKDTEGTITGKIDIAGTTAAPRITGGLTFNNSKMNVAMLNSTMLINNQTISFTNQGVQFRQFEIRDAKNNAARINGTVRTTDYSDFAFNLNLVMDDFEAMNSTMEDNDMFYGKMYLTTNLRIRGDMNSPRVDGSIRVNDETDFHFVVPNENPGVAERDGVVKFVDRSDTSARNIFAQLDSMTTAPAALTGMDISLKLQTDPEALFTVVLDPGTQDELHIQGIAELTAGIDASEKITMSGTYTIEKGEYTVPLGPLSRRFTFQKGSTITWGGDPLDANMNITAVYTNRFPTLELVQSQVNPQAQNLYRQRIPFNVLLKLSGALFKPDLSFDIQLDENTSMVPQDVTNNVNIALANMRNDPAELNKQVFSLIALGRFMSANPFESLSGGGGVEGAARSTLSNFLTGQLNNLTSDLIRGVDIDFNLQSEQDYLTGSAQNRTDLNVGISRALFDDRLKVTVGSNFEVEGNARPGEKTSNIAGDVSLEYRLSPDGRYIGRVYRNNQYQPTLQGQFIETGIGLVANMTYDKFREIFMSSRAIDNYYNSNSPNFRRRFDVDRLEVDSAYRDSVRTVIQDSLERRQNRSRRDTSARRQAPRQDSVQSNGITNFGQRPRSKQDTIKRKDNTAIRNEEEERESNEK</sequence>
<keyword evidence="3 6" id="KW-1133">Transmembrane helix</keyword>
<feature type="transmembrane region" description="Helical" evidence="6">
    <location>
        <begin position="54"/>
        <end position="71"/>
    </location>
</feature>
<keyword evidence="4 6" id="KW-0472">Membrane</keyword>
<feature type="compositionally biased region" description="Polar residues" evidence="5">
    <location>
        <begin position="1805"/>
        <end position="1818"/>
    </location>
</feature>
<feature type="compositionally biased region" description="Basic and acidic residues" evidence="5">
    <location>
        <begin position="1823"/>
        <end position="1848"/>
    </location>
</feature>
<dbReference type="PANTHER" id="PTHR30441:SF8">
    <property type="entry name" value="DUF748 DOMAIN-CONTAINING PROTEIN"/>
    <property type="match status" value="1"/>
</dbReference>
<evidence type="ECO:0000256" key="1">
    <source>
        <dbReference type="ARBA" id="ARBA00004167"/>
    </source>
</evidence>
<dbReference type="InterPro" id="IPR007452">
    <property type="entry name" value="TamB_C"/>
</dbReference>
<name>A0ABY7WJS1_9SPHI</name>
<evidence type="ECO:0000259" key="7">
    <source>
        <dbReference type="Pfam" id="PF04357"/>
    </source>
</evidence>
<evidence type="ECO:0000313" key="9">
    <source>
        <dbReference type="Proteomes" id="UP001221558"/>
    </source>
</evidence>
<feature type="transmembrane region" description="Helical" evidence="6">
    <location>
        <begin position="91"/>
        <end position="109"/>
    </location>
</feature>
<organism evidence="8 9">
    <name type="scientific">Sphingobacterium oryzagri</name>
    <dbReference type="NCBI Taxonomy" id="3025669"/>
    <lineage>
        <taxon>Bacteria</taxon>
        <taxon>Pseudomonadati</taxon>
        <taxon>Bacteroidota</taxon>
        <taxon>Sphingobacteriia</taxon>
        <taxon>Sphingobacteriales</taxon>
        <taxon>Sphingobacteriaceae</taxon>
        <taxon>Sphingobacterium</taxon>
    </lineage>
</organism>
<evidence type="ECO:0000256" key="2">
    <source>
        <dbReference type="ARBA" id="ARBA00022692"/>
    </source>
</evidence>
<dbReference type="EMBL" id="CP117880">
    <property type="protein sequence ID" value="WDF69843.1"/>
    <property type="molecule type" value="Genomic_DNA"/>
</dbReference>
<evidence type="ECO:0000256" key="3">
    <source>
        <dbReference type="ARBA" id="ARBA00022989"/>
    </source>
</evidence>
<reference evidence="8 9" key="1">
    <citation type="submission" date="2023-02" db="EMBL/GenBank/DDBJ databases">
        <title>Genome sequence of Sphingobacterium sp. KACC 22765.</title>
        <authorList>
            <person name="Kim S."/>
            <person name="Heo J."/>
            <person name="Kwon S.-W."/>
        </authorList>
    </citation>
    <scope>NUCLEOTIDE SEQUENCE [LARGE SCALE GENOMIC DNA]</scope>
    <source>
        <strain evidence="8 9">KACC 22765</strain>
    </source>
</reference>